<dbReference type="SMART" id="SM00470">
    <property type="entry name" value="ParB"/>
    <property type="match status" value="1"/>
</dbReference>
<dbReference type="FunFam" id="3.90.1530.30:FF:000001">
    <property type="entry name" value="Chromosome partitioning protein ParB"/>
    <property type="match status" value="1"/>
</dbReference>
<evidence type="ECO:0000259" key="4">
    <source>
        <dbReference type="SMART" id="SM00470"/>
    </source>
</evidence>
<dbReference type="Gene3D" id="3.90.1530.30">
    <property type="match status" value="1"/>
</dbReference>
<dbReference type="Pfam" id="PF17762">
    <property type="entry name" value="HTH_ParB"/>
    <property type="match status" value="1"/>
</dbReference>
<proteinExistence type="inferred from homology"/>
<feature type="domain" description="ParB-like N-terminal" evidence="4">
    <location>
        <begin position="38"/>
        <end position="129"/>
    </location>
</feature>
<organism evidence="5 6">
    <name type="scientific">Candidatus Mcinerneyibacterium aminivorans</name>
    <dbReference type="NCBI Taxonomy" id="2703815"/>
    <lineage>
        <taxon>Bacteria</taxon>
        <taxon>Candidatus Macinerneyibacteriota</taxon>
        <taxon>Candidatus Mcinerneyibacteria</taxon>
        <taxon>Candidatus Mcinerneyibacteriales</taxon>
        <taxon>Candidatus Mcinerneyibacteriaceae</taxon>
        <taxon>Candidatus Mcinerneyibacterium</taxon>
    </lineage>
</organism>
<evidence type="ECO:0000256" key="1">
    <source>
        <dbReference type="ARBA" id="ARBA00006295"/>
    </source>
</evidence>
<comment type="caution">
    <text evidence="5">The sequence shown here is derived from an EMBL/GenBank/DDBJ whole genome shotgun (WGS) entry which is preliminary data.</text>
</comment>
<dbReference type="Pfam" id="PF02195">
    <property type="entry name" value="ParB_N"/>
    <property type="match status" value="1"/>
</dbReference>
<dbReference type="GO" id="GO:0005694">
    <property type="term" value="C:chromosome"/>
    <property type="evidence" value="ECO:0007669"/>
    <property type="project" value="TreeGrafter"/>
</dbReference>
<dbReference type="GO" id="GO:0007059">
    <property type="term" value="P:chromosome segregation"/>
    <property type="evidence" value="ECO:0007669"/>
    <property type="project" value="UniProtKB-KW"/>
</dbReference>
<dbReference type="SUPFAM" id="SSF110849">
    <property type="entry name" value="ParB/Sulfiredoxin"/>
    <property type="match status" value="1"/>
</dbReference>
<evidence type="ECO:0000313" key="5">
    <source>
        <dbReference type="EMBL" id="TYB31853.1"/>
    </source>
</evidence>
<dbReference type="Proteomes" id="UP000324143">
    <property type="component" value="Unassembled WGS sequence"/>
</dbReference>
<evidence type="ECO:0000313" key="6">
    <source>
        <dbReference type="Proteomes" id="UP000324143"/>
    </source>
</evidence>
<accession>A0A5D0MJR1</accession>
<dbReference type="InterPro" id="IPR003115">
    <property type="entry name" value="ParB_N"/>
</dbReference>
<protein>
    <submittedName>
        <fullName evidence="5">ParB/RepB/Spo0J family partition protein</fullName>
    </submittedName>
</protein>
<keyword evidence="6" id="KW-1185">Reference proteome</keyword>
<dbReference type="GO" id="GO:0045881">
    <property type="term" value="P:positive regulation of sporulation resulting in formation of a cellular spore"/>
    <property type="evidence" value="ECO:0007669"/>
    <property type="project" value="TreeGrafter"/>
</dbReference>
<reference evidence="5" key="1">
    <citation type="submission" date="2019-08" db="EMBL/GenBank/DDBJ databases">
        <title>Genomic characterization of a novel candidate phylum (ARYD3) from a high temperature, high salinity tertiary oil reservoir in north central Oklahoma, USA.</title>
        <authorList>
            <person name="Youssef N.H."/>
            <person name="Yadav A."/>
            <person name="Elshahed M.S."/>
        </authorList>
    </citation>
    <scope>NUCLEOTIDE SEQUENCE [LARGE SCALE GENOMIC DNA]</scope>
    <source>
        <strain evidence="5">ARYD3</strain>
    </source>
</reference>
<dbReference type="Gene3D" id="1.10.10.2830">
    <property type="match status" value="1"/>
</dbReference>
<evidence type="ECO:0000256" key="3">
    <source>
        <dbReference type="ARBA" id="ARBA00023125"/>
    </source>
</evidence>
<comment type="similarity">
    <text evidence="1">Belongs to the ParB family.</text>
</comment>
<dbReference type="Pfam" id="PF23552">
    <property type="entry name" value="ParB_C"/>
    <property type="match status" value="1"/>
</dbReference>
<dbReference type="GO" id="GO:0003677">
    <property type="term" value="F:DNA binding"/>
    <property type="evidence" value="ECO:0007669"/>
    <property type="project" value="UniProtKB-KW"/>
</dbReference>
<dbReference type="InterPro" id="IPR041468">
    <property type="entry name" value="HTH_ParB/Spo0J"/>
</dbReference>
<keyword evidence="3" id="KW-0238">DNA-binding</keyword>
<dbReference type="InterPro" id="IPR004437">
    <property type="entry name" value="ParB/RepB/Spo0J"/>
</dbReference>
<sequence length="297" mass="34688">MWILWRRCCKVKKRKALGKGLEALISSDPNNPKENELKKIRIKNIVPNKYQPRKKFDQKEIEELASSIEANGLIQPIVVRKKKEDLYEIISGERRFRALKKIDVKKVPVIVKQIKSEEQMLVMAMIENLQRENLNPLEESFGFKKLRDDYDLVQKDIARIVGKSRTYITNSLRLLRLDKKTKKALENEKITAGHGRALLGIDNTRERHKILKKIIDKGLSVREVEKIVSKRNRVKKTEKKKEQPRDPEIVAIEDKLQEKFGTKVSVNKKKKGGAIKIKFYKDKDLQRIMDILEVSID</sequence>
<gene>
    <name evidence="5" type="ORF">FXF47_01930</name>
</gene>
<dbReference type="InterPro" id="IPR050336">
    <property type="entry name" value="Chromosome_partition/occlusion"/>
</dbReference>
<dbReference type="FunFam" id="1.10.10.2830:FF:000001">
    <property type="entry name" value="Chromosome partitioning protein ParB"/>
    <property type="match status" value="1"/>
</dbReference>
<dbReference type="NCBIfam" id="TIGR00180">
    <property type="entry name" value="parB_part"/>
    <property type="match status" value="1"/>
</dbReference>
<dbReference type="AlphaFoldDB" id="A0A5D0MJR1"/>
<evidence type="ECO:0000256" key="2">
    <source>
        <dbReference type="ARBA" id="ARBA00022829"/>
    </source>
</evidence>
<dbReference type="PANTHER" id="PTHR33375:SF1">
    <property type="entry name" value="CHROMOSOME-PARTITIONING PROTEIN PARB-RELATED"/>
    <property type="match status" value="1"/>
</dbReference>
<dbReference type="InterPro" id="IPR036086">
    <property type="entry name" value="ParB/Sulfiredoxin_sf"/>
</dbReference>
<name>A0A5D0MJR1_9BACT</name>
<dbReference type="InterPro" id="IPR057240">
    <property type="entry name" value="ParB_dimer_C"/>
</dbReference>
<dbReference type="CDD" id="cd16393">
    <property type="entry name" value="SPO0J_N"/>
    <property type="match status" value="1"/>
</dbReference>
<dbReference type="EMBL" id="VSIX01000026">
    <property type="protein sequence ID" value="TYB31853.1"/>
    <property type="molecule type" value="Genomic_DNA"/>
</dbReference>
<dbReference type="PANTHER" id="PTHR33375">
    <property type="entry name" value="CHROMOSOME-PARTITIONING PROTEIN PARB-RELATED"/>
    <property type="match status" value="1"/>
</dbReference>
<keyword evidence="2" id="KW-0159">Chromosome partition</keyword>